<accession>A0A5J5EI18</accession>
<name>A0A5J5EI18_9PEZI</name>
<dbReference type="Proteomes" id="UP000326924">
    <property type="component" value="Unassembled WGS sequence"/>
</dbReference>
<evidence type="ECO:0000313" key="2">
    <source>
        <dbReference type="Proteomes" id="UP000326924"/>
    </source>
</evidence>
<protein>
    <submittedName>
        <fullName evidence="1">Uncharacterized protein</fullName>
    </submittedName>
</protein>
<gene>
    <name evidence="1" type="ORF">FN846DRAFT_406632</name>
</gene>
<proteinExistence type="predicted"/>
<organism evidence="1 2">
    <name type="scientific">Sphaerosporella brunnea</name>
    <dbReference type="NCBI Taxonomy" id="1250544"/>
    <lineage>
        <taxon>Eukaryota</taxon>
        <taxon>Fungi</taxon>
        <taxon>Dikarya</taxon>
        <taxon>Ascomycota</taxon>
        <taxon>Pezizomycotina</taxon>
        <taxon>Pezizomycetes</taxon>
        <taxon>Pezizales</taxon>
        <taxon>Pyronemataceae</taxon>
        <taxon>Sphaerosporella</taxon>
    </lineage>
</organism>
<dbReference type="InParanoid" id="A0A5J5EI18"/>
<dbReference type="AlphaFoldDB" id="A0A5J5EI18"/>
<dbReference type="EMBL" id="VXIS01000331">
    <property type="protein sequence ID" value="KAA8894556.1"/>
    <property type="molecule type" value="Genomic_DNA"/>
</dbReference>
<reference evidence="1 2" key="1">
    <citation type="submission" date="2019-09" db="EMBL/GenBank/DDBJ databases">
        <title>Draft genome of the ectomycorrhizal ascomycete Sphaerosporella brunnea.</title>
        <authorList>
            <consortium name="DOE Joint Genome Institute"/>
            <person name="Benucci G.M."/>
            <person name="Marozzi G."/>
            <person name="Antonielli L."/>
            <person name="Sanchez S."/>
            <person name="Marco P."/>
            <person name="Wang X."/>
            <person name="Falini L.B."/>
            <person name="Barry K."/>
            <person name="Haridas S."/>
            <person name="Lipzen A."/>
            <person name="Labutti K."/>
            <person name="Grigoriev I.V."/>
            <person name="Murat C."/>
            <person name="Martin F."/>
            <person name="Albertini E."/>
            <person name="Donnini D."/>
            <person name="Bonito G."/>
        </authorList>
    </citation>
    <scope>NUCLEOTIDE SEQUENCE [LARGE SCALE GENOMIC DNA]</scope>
    <source>
        <strain evidence="1 2">Sb_GMNB300</strain>
    </source>
</reference>
<sequence length="177" mass="19615">MYNLHMCALLGDASGSGIVVGRGRGEKGRAGTKTGHHHHNLCFSSPLSYGALCPNSMSVGGKKRAWYDVDRRLGDSWKWFATWKWCGGDCNGEGRNRLKGPKVLAYKGVTDRFRNKGAGRGSEVTRGTVHEIQDADLNQDTPIDIRRFSEEERKANNKAEARPLYIAHVTAAPRTTW</sequence>
<comment type="caution">
    <text evidence="1">The sequence shown here is derived from an EMBL/GenBank/DDBJ whole genome shotgun (WGS) entry which is preliminary data.</text>
</comment>
<keyword evidence="2" id="KW-1185">Reference proteome</keyword>
<evidence type="ECO:0000313" key="1">
    <source>
        <dbReference type="EMBL" id="KAA8894556.1"/>
    </source>
</evidence>